<protein>
    <submittedName>
        <fullName evidence="5">Regulatory protein, luxR family</fullName>
    </submittedName>
</protein>
<dbReference type="AlphaFoldDB" id="A0A1T4U6U8"/>
<dbReference type="Proteomes" id="UP000190367">
    <property type="component" value="Unassembled WGS sequence"/>
</dbReference>
<evidence type="ECO:0000256" key="2">
    <source>
        <dbReference type="ARBA" id="ARBA00023125"/>
    </source>
</evidence>
<dbReference type="SUPFAM" id="SSF55785">
    <property type="entry name" value="PYP-like sensor domain (PAS domain)"/>
    <property type="match status" value="1"/>
</dbReference>
<proteinExistence type="predicted"/>
<dbReference type="InterPro" id="IPR000792">
    <property type="entry name" value="Tscrpt_reg_LuxR_C"/>
</dbReference>
<dbReference type="PROSITE" id="PS00622">
    <property type="entry name" value="HTH_LUXR_1"/>
    <property type="match status" value="1"/>
</dbReference>
<dbReference type="InterPro" id="IPR035965">
    <property type="entry name" value="PAS-like_dom_sf"/>
</dbReference>
<dbReference type="PANTHER" id="PTHR44688">
    <property type="entry name" value="DNA-BINDING TRANSCRIPTIONAL ACTIVATOR DEVR_DOSR"/>
    <property type="match status" value="1"/>
</dbReference>
<name>A0A1T4U6U8_9BACT</name>
<dbReference type="Gene3D" id="1.10.10.10">
    <property type="entry name" value="Winged helix-like DNA-binding domain superfamily/Winged helix DNA-binding domain"/>
    <property type="match status" value="1"/>
</dbReference>
<evidence type="ECO:0000313" key="5">
    <source>
        <dbReference type="EMBL" id="SKA48414.1"/>
    </source>
</evidence>
<dbReference type="GO" id="GO:0003677">
    <property type="term" value="F:DNA binding"/>
    <property type="evidence" value="ECO:0007669"/>
    <property type="project" value="UniProtKB-KW"/>
</dbReference>
<dbReference type="GO" id="GO:0006355">
    <property type="term" value="P:regulation of DNA-templated transcription"/>
    <property type="evidence" value="ECO:0007669"/>
    <property type="project" value="InterPro"/>
</dbReference>
<dbReference type="PROSITE" id="PS50043">
    <property type="entry name" value="HTH_LUXR_2"/>
    <property type="match status" value="1"/>
</dbReference>
<organism evidence="5 6">
    <name type="scientific">Chitinophaga eiseniae</name>
    <dbReference type="NCBI Taxonomy" id="634771"/>
    <lineage>
        <taxon>Bacteria</taxon>
        <taxon>Pseudomonadati</taxon>
        <taxon>Bacteroidota</taxon>
        <taxon>Chitinophagia</taxon>
        <taxon>Chitinophagales</taxon>
        <taxon>Chitinophagaceae</taxon>
        <taxon>Chitinophaga</taxon>
    </lineage>
</organism>
<dbReference type="Pfam" id="PF00196">
    <property type="entry name" value="GerE"/>
    <property type="match status" value="1"/>
</dbReference>
<sequence>MAPSDYYLTARKFWQTVTDRDVHVSESQLQLQLDAQKQLFNIFQAGNFYYIIFNMYKSELDFVDSNITRVLGYAPEEFNIAFLMENIHPEDKPYFLNFEYRVVEFFKALPFEKVIKYKVQYDIRIRNKWNKYQRLLHQAVQLDYDEKNYYRTLSLHTDITHIKPEGVPSFSLIGLDDEPSYYNIQDANVISRSFDLFTKREREILKCIVEGKSSKEIADQLYISLHTVNAHRKNLLSKAAVKTPVELVRMALREGWV</sequence>
<keyword evidence="3" id="KW-0804">Transcription</keyword>
<accession>A0A1T4U6U8</accession>
<gene>
    <name evidence="5" type="ORF">SAMN04488128_11217</name>
</gene>
<dbReference type="InterPro" id="IPR036388">
    <property type="entry name" value="WH-like_DNA-bd_sf"/>
</dbReference>
<dbReference type="PANTHER" id="PTHR44688:SF16">
    <property type="entry name" value="DNA-BINDING TRANSCRIPTIONAL ACTIVATOR DEVR_DOSR"/>
    <property type="match status" value="1"/>
</dbReference>
<keyword evidence="6" id="KW-1185">Reference proteome</keyword>
<keyword evidence="1" id="KW-0805">Transcription regulation</keyword>
<evidence type="ECO:0000256" key="3">
    <source>
        <dbReference type="ARBA" id="ARBA00023163"/>
    </source>
</evidence>
<dbReference type="PRINTS" id="PR00038">
    <property type="entry name" value="HTHLUXR"/>
</dbReference>
<dbReference type="Gene3D" id="3.30.450.20">
    <property type="entry name" value="PAS domain"/>
    <property type="match status" value="1"/>
</dbReference>
<keyword evidence="2" id="KW-0238">DNA-binding</keyword>
<dbReference type="EMBL" id="FUWZ01000012">
    <property type="protein sequence ID" value="SKA48414.1"/>
    <property type="molecule type" value="Genomic_DNA"/>
</dbReference>
<dbReference type="SMART" id="SM00421">
    <property type="entry name" value="HTH_LUXR"/>
    <property type="match status" value="1"/>
</dbReference>
<evidence type="ECO:0000313" key="6">
    <source>
        <dbReference type="Proteomes" id="UP000190367"/>
    </source>
</evidence>
<dbReference type="STRING" id="634771.SAMN04488128_11217"/>
<dbReference type="RefSeq" id="WP_200817158.1">
    <property type="nucleotide sequence ID" value="NZ_FUWZ01000012.1"/>
</dbReference>
<dbReference type="CDD" id="cd06170">
    <property type="entry name" value="LuxR_C_like"/>
    <property type="match status" value="1"/>
</dbReference>
<evidence type="ECO:0000256" key="1">
    <source>
        <dbReference type="ARBA" id="ARBA00023015"/>
    </source>
</evidence>
<evidence type="ECO:0000259" key="4">
    <source>
        <dbReference type="PROSITE" id="PS50043"/>
    </source>
</evidence>
<reference evidence="6" key="1">
    <citation type="submission" date="2017-02" db="EMBL/GenBank/DDBJ databases">
        <authorList>
            <person name="Varghese N."/>
            <person name="Submissions S."/>
        </authorList>
    </citation>
    <scope>NUCLEOTIDE SEQUENCE [LARGE SCALE GENOMIC DNA]</scope>
    <source>
        <strain evidence="6">DSM 22224</strain>
    </source>
</reference>
<dbReference type="SUPFAM" id="SSF46894">
    <property type="entry name" value="C-terminal effector domain of the bipartite response regulators"/>
    <property type="match status" value="1"/>
</dbReference>
<feature type="domain" description="HTH luxR-type" evidence="4">
    <location>
        <begin position="190"/>
        <end position="255"/>
    </location>
</feature>
<dbReference type="InterPro" id="IPR016032">
    <property type="entry name" value="Sig_transdc_resp-reg_C-effctor"/>
</dbReference>